<feature type="compositionally biased region" description="Basic and acidic residues" evidence="1">
    <location>
        <begin position="504"/>
        <end position="513"/>
    </location>
</feature>
<dbReference type="AlphaFoldDB" id="A0A2A2K0C9"/>
<name>A0A2A2K0C9_9BILA</name>
<evidence type="ECO:0000256" key="1">
    <source>
        <dbReference type="SAM" id="MobiDB-lite"/>
    </source>
</evidence>
<dbReference type="Proteomes" id="UP000218231">
    <property type="component" value="Unassembled WGS sequence"/>
</dbReference>
<evidence type="ECO:0000313" key="2">
    <source>
        <dbReference type="EMBL" id="PAV67378.1"/>
    </source>
</evidence>
<accession>A0A2A2K0C9</accession>
<organism evidence="2 3">
    <name type="scientific">Diploscapter pachys</name>
    <dbReference type="NCBI Taxonomy" id="2018661"/>
    <lineage>
        <taxon>Eukaryota</taxon>
        <taxon>Metazoa</taxon>
        <taxon>Ecdysozoa</taxon>
        <taxon>Nematoda</taxon>
        <taxon>Chromadorea</taxon>
        <taxon>Rhabditida</taxon>
        <taxon>Rhabditina</taxon>
        <taxon>Rhabditomorpha</taxon>
        <taxon>Rhabditoidea</taxon>
        <taxon>Rhabditidae</taxon>
        <taxon>Diploscapter</taxon>
    </lineage>
</organism>
<reference evidence="2 3" key="1">
    <citation type="journal article" date="2017" name="Curr. Biol.">
        <title>Genome architecture and evolution of a unichromosomal asexual nematode.</title>
        <authorList>
            <person name="Fradin H."/>
            <person name="Zegar C."/>
            <person name="Gutwein M."/>
            <person name="Lucas J."/>
            <person name="Kovtun M."/>
            <person name="Corcoran D."/>
            <person name="Baugh L.R."/>
            <person name="Kiontke K."/>
            <person name="Gunsalus K."/>
            <person name="Fitch D.H."/>
            <person name="Piano F."/>
        </authorList>
    </citation>
    <scope>NUCLEOTIDE SEQUENCE [LARGE SCALE GENOMIC DNA]</scope>
    <source>
        <strain evidence="2">PF1309</strain>
    </source>
</reference>
<protein>
    <submittedName>
        <fullName evidence="2">Uncharacterized protein</fullName>
    </submittedName>
</protein>
<keyword evidence="3" id="KW-1185">Reference proteome</keyword>
<dbReference type="EMBL" id="LIAE01009936">
    <property type="protein sequence ID" value="PAV67378.1"/>
    <property type="molecule type" value="Genomic_DNA"/>
</dbReference>
<evidence type="ECO:0000313" key="3">
    <source>
        <dbReference type="Proteomes" id="UP000218231"/>
    </source>
</evidence>
<feature type="region of interest" description="Disordered" evidence="1">
    <location>
        <begin position="459"/>
        <end position="550"/>
    </location>
</feature>
<gene>
    <name evidence="2" type="ORF">WR25_22618</name>
</gene>
<comment type="caution">
    <text evidence="2">The sequence shown here is derived from an EMBL/GenBank/DDBJ whole genome shotgun (WGS) entry which is preliminary data.</text>
</comment>
<feature type="compositionally biased region" description="Basic and acidic residues" evidence="1">
    <location>
        <begin position="520"/>
        <end position="543"/>
    </location>
</feature>
<proteinExistence type="predicted"/>
<sequence length="613" mass="67085">MPRRIGDRPHLPLDRVAGGAAHRLGARFLHLAGRIGNDARQRLARLVRRDGCGVADAEQRVDEPRRGLFGEAMRAIDRFVDHHAERVGLGATVVERLEESARQAIERRRLFGDDACDRLDRIVRAFRGRDECEQLRLGGDDDLLAGGDARIESGECFGQRLVDLTRRGVERDEQRFGGADRSRRHRFASAQRFRHRIRRATQRADRRGEQLRPVDALCVQRIQPRLDPLDPGIEPGEQRFAGPTLVVQAQRHSVDDVFDGGDPFAQSVCALSRGGVQRSLVGAQHRQHRLALRGYALARLVHGIGRAAEQRVDRVGHVARDRFEPRACGFAGRLHPRDMRSEFLCGAASDEVRLPAAVGQRGELRLQCRGMLASGEPGIVEQPAGLRHLGLRTRQRGEEDAEVRLRLGYGFGQRAGVRIGLPDLQCHAAPDGSQPFVGAIAHRDQRGDLVGELAAVGVERSGDGGDRPFQTGGLGTHRLGGAAESGCLAPAGPHGEQIDDADEGGDHRQRGDILGEGDGQQERKLVAGEPEHAADPGDGGGDRQRRRQPRRAARLDLDRLGPGKRFAAVIVAVATHRFGRGRFQLVPAQGIVGGCGFRPHVDNHGTPVRVRRA</sequence>